<dbReference type="Gene3D" id="3.30.110.40">
    <property type="entry name" value="TusA-like domain"/>
    <property type="match status" value="1"/>
</dbReference>
<evidence type="ECO:0000259" key="2">
    <source>
        <dbReference type="PROSITE" id="PS01148"/>
    </source>
</evidence>
<dbReference type="Proteomes" id="UP000179037">
    <property type="component" value="Unassembled WGS sequence"/>
</dbReference>
<sequence length="77" mass="8448">MPTFDRELDTTGLNCPMPVMKCKKMLQSLAAGQVLHLLTTDPGTRSDIPALVSRTGDQIVETSEEGGKIHFYIRKAS</sequence>
<dbReference type="SUPFAM" id="SSF64307">
    <property type="entry name" value="SirA-like"/>
    <property type="match status" value="1"/>
</dbReference>
<evidence type="ECO:0000313" key="4">
    <source>
        <dbReference type="Proteomes" id="UP000179037"/>
    </source>
</evidence>
<dbReference type="STRING" id="1817768.A3A87_07950"/>
<dbReference type="PANTHER" id="PTHR33279:SF6">
    <property type="entry name" value="SULFUR CARRIER PROTEIN YEDF-RELATED"/>
    <property type="match status" value="1"/>
</dbReference>
<comment type="caution">
    <text evidence="3">The sequence shown here is derived from an EMBL/GenBank/DDBJ whole genome shotgun (WGS) entry which is preliminary data.</text>
</comment>
<reference evidence="3 4" key="1">
    <citation type="journal article" date="2016" name="Nat. Commun.">
        <title>Thousands of microbial genomes shed light on interconnected biogeochemical processes in an aquifer system.</title>
        <authorList>
            <person name="Anantharaman K."/>
            <person name="Brown C.T."/>
            <person name="Hug L.A."/>
            <person name="Sharon I."/>
            <person name="Castelle C.J."/>
            <person name="Probst A.J."/>
            <person name="Thomas B.C."/>
            <person name="Singh A."/>
            <person name="Wilkins M.J."/>
            <person name="Karaoz U."/>
            <person name="Brodie E.L."/>
            <person name="Williams K.H."/>
            <person name="Hubbard S.S."/>
            <person name="Banfield J.F."/>
        </authorList>
    </citation>
    <scope>NUCLEOTIDE SEQUENCE [LARGE SCALE GENOMIC DNA]</scope>
</reference>
<dbReference type="EMBL" id="MFTC01000096">
    <property type="protein sequence ID" value="OGI49523.1"/>
    <property type="molecule type" value="Genomic_DNA"/>
</dbReference>
<dbReference type="CDD" id="cd00291">
    <property type="entry name" value="SirA_YedF_YeeD"/>
    <property type="match status" value="1"/>
</dbReference>
<dbReference type="InterPro" id="IPR036868">
    <property type="entry name" value="TusA-like_sf"/>
</dbReference>
<gene>
    <name evidence="3" type="ORF">A3A87_07950</name>
</gene>
<evidence type="ECO:0000313" key="3">
    <source>
        <dbReference type="EMBL" id="OGI49523.1"/>
    </source>
</evidence>
<accession>A0A1F6TWJ8</accession>
<dbReference type="AlphaFoldDB" id="A0A1F6TWJ8"/>
<dbReference type="InterPro" id="IPR001455">
    <property type="entry name" value="TusA-like"/>
</dbReference>
<organism evidence="3 4">
    <name type="scientific">Candidatus Muproteobacteria bacterium RIFCSPLOWO2_01_FULL_60_18</name>
    <dbReference type="NCBI Taxonomy" id="1817768"/>
    <lineage>
        <taxon>Bacteria</taxon>
        <taxon>Pseudomonadati</taxon>
        <taxon>Pseudomonadota</taxon>
        <taxon>Candidatus Muproteobacteria</taxon>
    </lineage>
</organism>
<dbReference type="PANTHER" id="PTHR33279">
    <property type="entry name" value="SULFUR CARRIER PROTEIN YEDF-RELATED"/>
    <property type="match status" value="1"/>
</dbReference>
<proteinExistence type="inferred from homology"/>
<dbReference type="Pfam" id="PF01206">
    <property type="entry name" value="TusA"/>
    <property type="match status" value="1"/>
</dbReference>
<dbReference type="PROSITE" id="PS01148">
    <property type="entry name" value="UPF0033"/>
    <property type="match status" value="1"/>
</dbReference>
<feature type="domain" description="UPF0033" evidence="2">
    <location>
        <begin position="8"/>
        <end position="32"/>
    </location>
</feature>
<comment type="similarity">
    <text evidence="1">Belongs to the sulfur carrier protein TusA family.</text>
</comment>
<protein>
    <recommendedName>
        <fullName evidence="2">UPF0033 domain-containing protein</fullName>
    </recommendedName>
</protein>
<name>A0A1F6TWJ8_9PROT</name>
<evidence type="ECO:0000256" key="1">
    <source>
        <dbReference type="ARBA" id="ARBA00008984"/>
    </source>
</evidence>